<dbReference type="OrthoDB" id="10266042at2759"/>
<dbReference type="GO" id="GO:0030126">
    <property type="term" value="C:COPI vesicle coat"/>
    <property type="evidence" value="ECO:0007669"/>
    <property type="project" value="UniProtKB-UniRule"/>
</dbReference>
<dbReference type="Gene3D" id="3.30.450.60">
    <property type="match status" value="1"/>
</dbReference>
<keyword evidence="11" id="KW-1185">Reference proteome</keyword>
<keyword evidence="6" id="KW-0472">Membrane</keyword>
<dbReference type="GO" id="GO:0015031">
    <property type="term" value="P:protein transport"/>
    <property type="evidence" value="ECO:0007669"/>
    <property type="project" value="UniProtKB-KW"/>
</dbReference>
<dbReference type="CDD" id="cd14830">
    <property type="entry name" value="Delta_COP_N"/>
    <property type="match status" value="1"/>
</dbReference>
<comment type="subcellular location">
    <subcellularLocation>
        <location evidence="6 7">Cytoplasm</location>
    </subcellularLocation>
    <subcellularLocation>
        <location evidence="6 7">Cytoplasmic vesicle</location>
        <location evidence="6 7">COPI-coated vesicle membrane</location>
        <topology evidence="6 7">Peripheral membrane protein</topology>
        <orientation evidence="6 7">Cytoplasmic side</orientation>
    </subcellularLocation>
    <subcellularLocation>
        <location evidence="6 7">Golgi apparatus membrane</location>
        <topology evidence="6 7">Peripheral membrane protein</topology>
        <orientation evidence="6 7">Cytoplasmic side</orientation>
    </subcellularLocation>
</comment>
<dbReference type="InterPro" id="IPR027059">
    <property type="entry name" value="Coatomer_dsu"/>
</dbReference>
<evidence type="ECO:0000256" key="3">
    <source>
        <dbReference type="ARBA" id="ARBA00022448"/>
    </source>
</evidence>
<evidence type="ECO:0000256" key="9">
    <source>
        <dbReference type="SAM" id="MobiDB-lite"/>
    </source>
</evidence>
<protein>
    <recommendedName>
        <fullName evidence="6">Coatomer subunit delta</fullName>
    </recommendedName>
</protein>
<proteinExistence type="inferred from homology"/>
<evidence type="ECO:0000313" key="10">
    <source>
        <dbReference type="EMBL" id="PVU91034.1"/>
    </source>
</evidence>
<dbReference type="FunFam" id="3.30.450.60:FF:000003">
    <property type="entry name" value="Coatomer subunit delta"/>
    <property type="match status" value="1"/>
</dbReference>
<dbReference type="InterPro" id="IPR011012">
    <property type="entry name" value="Longin-like_dom_sf"/>
</dbReference>
<evidence type="ECO:0000313" key="11">
    <source>
        <dbReference type="Proteomes" id="UP000245699"/>
    </source>
</evidence>
<evidence type="ECO:0000256" key="7">
    <source>
        <dbReference type="RuleBase" id="RU366052"/>
    </source>
</evidence>
<dbReference type="GO" id="GO:0006890">
    <property type="term" value="P:retrograde vesicle-mediated transport, Golgi to endoplasmic reticulum"/>
    <property type="evidence" value="ECO:0007669"/>
    <property type="project" value="UniProtKB-UniRule"/>
</dbReference>
<keyword evidence="4 6" id="KW-0963">Cytoplasm</keyword>
<comment type="subunit">
    <text evidence="2 6">Oligomeric complex that consists of at least the alpha, beta, beta', gamma, delta, epsilon and zeta subunits.</text>
</comment>
<evidence type="ECO:0000256" key="2">
    <source>
        <dbReference type="ARBA" id="ARBA00011775"/>
    </source>
</evidence>
<evidence type="ECO:0000256" key="1">
    <source>
        <dbReference type="ARBA" id="ARBA00010516"/>
    </source>
</evidence>
<dbReference type="Proteomes" id="UP000245699">
    <property type="component" value="Unassembled WGS sequence"/>
</dbReference>
<keyword evidence="6" id="KW-0968">Cytoplasmic vesicle</keyword>
<feature type="compositionally biased region" description="Polar residues" evidence="9">
    <location>
        <begin position="421"/>
        <end position="430"/>
    </location>
</feature>
<dbReference type="SUPFAM" id="SSF64356">
    <property type="entry name" value="SNARE-like"/>
    <property type="match status" value="1"/>
</dbReference>
<keyword evidence="6" id="KW-0333">Golgi apparatus</keyword>
<comment type="similarity">
    <text evidence="1 6">Belongs to the adaptor complexes medium subunit family. Delta-COP subfamily.</text>
</comment>
<feature type="coiled-coil region" evidence="8">
    <location>
        <begin position="385"/>
        <end position="418"/>
    </location>
</feature>
<comment type="caution">
    <text evidence="10">The sequence shown here is derived from an EMBL/GenBank/DDBJ whole genome shotgun (WGS) entry which is preliminary data.</text>
</comment>
<dbReference type="GO" id="GO:0006888">
    <property type="term" value="P:endoplasmic reticulum to Golgi vesicle-mediated transport"/>
    <property type="evidence" value="ECO:0007669"/>
    <property type="project" value="TreeGrafter"/>
</dbReference>
<keyword evidence="8" id="KW-0175">Coiled coil</keyword>
<feature type="region of interest" description="Disordered" evidence="9">
    <location>
        <begin position="462"/>
        <end position="490"/>
    </location>
</feature>
<evidence type="ECO:0000256" key="5">
    <source>
        <dbReference type="ARBA" id="ARBA00022927"/>
    </source>
</evidence>
<keyword evidence="6" id="KW-0931">ER-Golgi transport</keyword>
<evidence type="ECO:0000256" key="4">
    <source>
        <dbReference type="ARBA" id="ARBA00022490"/>
    </source>
</evidence>
<evidence type="ECO:0000256" key="8">
    <source>
        <dbReference type="SAM" id="Coils"/>
    </source>
</evidence>
<dbReference type="AlphaFoldDB" id="A0A2T9YFI4"/>
<name>A0A2T9YFI4_9FUNG</name>
<evidence type="ECO:0000256" key="6">
    <source>
        <dbReference type="RuleBase" id="RU364018"/>
    </source>
</evidence>
<dbReference type="GO" id="GO:0051645">
    <property type="term" value="P:Golgi localization"/>
    <property type="evidence" value="ECO:0007669"/>
    <property type="project" value="TreeGrafter"/>
</dbReference>
<dbReference type="STRING" id="61424.A0A2T9YFI4"/>
<feature type="region of interest" description="Disordered" evidence="9">
    <location>
        <begin position="419"/>
        <end position="440"/>
    </location>
</feature>
<gene>
    <name evidence="10" type="ORF">BB559_004344</name>
</gene>
<keyword evidence="3 6" id="KW-0813">Transport</keyword>
<dbReference type="PANTHER" id="PTHR10121">
    <property type="entry name" value="COATOMER SUBUNIT DELTA"/>
    <property type="match status" value="1"/>
</dbReference>
<keyword evidence="5 6" id="KW-0653">Protein transport</keyword>
<dbReference type="GO" id="GO:0000139">
    <property type="term" value="C:Golgi membrane"/>
    <property type="evidence" value="ECO:0007669"/>
    <property type="project" value="UniProtKB-SubCell"/>
</dbReference>
<sequence length="523" mass="58764">MDLQKGFLDFVKKAVKAYKLLEDEFFSCLDWLELLQLGISSTHLHSGANVLECGCCREFYFFGEFALVLLLQKPSLIVDLGIEDGSQLIRKYIDCVVIPITRTFNNEKQEIMISNDLEFPKIILQKIDHILISPERGGNYSKENSSVDSNTGWYGAYILYLELKPKNPFEDIHEEINLTLLNKECRIIDEDTIGRILGYPGTLPTTVHPSYNEQRTNIDGSLIDETQEIVIVSYLCRFEDSRIYTVTSFAILATSICTKTGKPLVSRQTVGMTRGHIEGLLSSFPKLIVEGQQHTTVETESVRYVFQPLSDDMYLVLVTSKSSNIVQDVDTLQLVARAIPEVCPYISQDEIIENAFQLMSVFDEITSLGYSKEFSINTLKAIIEMDSHEEKIQAIIDRNKEKEAKQELKRKAKVFEMQRKQAASSGSKGNMPSFGGIGSYERVSTSNDQDVYVEKEQTSLKSSYVSKAVPTEPTTRGMKLGRKPKDADMFGSLGHEISAVQTGIQKMSVSAAQPDPTIDQKSL</sequence>
<accession>A0A2T9YFI4</accession>
<dbReference type="EMBL" id="MBFT01000444">
    <property type="protein sequence ID" value="PVU91034.1"/>
    <property type="molecule type" value="Genomic_DNA"/>
</dbReference>
<reference evidence="10 11" key="1">
    <citation type="journal article" date="2018" name="MBio">
        <title>Comparative Genomics Reveals the Core Gene Toolbox for the Fungus-Insect Symbiosis.</title>
        <authorList>
            <person name="Wang Y."/>
            <person name="Stata M."/>
            <person name="Wang W."/>
            <person name="Stajich J.E."/>
            <person name="White M.M."/>
            <person name="Moncalvo J.M."/>
        </authorList>
    </citation>
    <scope>NUCLEOTIDE SEQUENCE [LARGE SCALE GENOMIC DNA]</scope>
    <source>
        <strain evidence="10 11">AUS-77-4</strain>
    </source>
</reference>
<dbReference type="PANTHER" id="PTHR10121:SF0">
    <property type="entry name" value="COATOMER SUBUNIT DELTA"/>
    <property type="match status" value="1"/>
</dbReference>
<organism evidence="10 11">
    <name type="scientific">Furculomyces boomerangus</name>
    <dbReference type="NCBI Taxonomy" id="61424"/>
    <lineage>
        <taxon>Eukaryota</taxon>
        <taxon>Fungi</taxon>
        <taxon>Fungi incertae sedis</taxon>
        <taxon>Zoopagomycota</taxon>
        <taxon>Kickxellomycotina</taxon>
        <taxon>Harpellomycetes</taxon>
        <taxon>Harpellales</taxon>
        <taxon>Harpellaceae</taxon>
        <taxon>Furculomyces</taxon>
    </lineage>
</organism>
<comment type="function">
    <text evidence="6">The coatomer is a cytosolic protein complex that binds to dilysine motifs and reversibly associates with Golgi non-clathrin-coated vesicles, which further mediate biosynthetic protein transport from the ER, via the Golgi up to the trans Golgi network. Coatomer complex is required for budding from Golgi membranes, and is essential for the retrograde Golgi-to-ER transport of dilysine-tagged proteins.</text>
</comment>